<protein>
    <recommendedName>
        <fullName evidence="2">Fibronectin type-III domain-containing protein</fullName>
    </recommendedName>
</protein>
<dbReference type="CDD" id="cd00063">
    <property type="entry name" value="FN3"/>
    <property type="match status" value="1"/>
</dbReference>
<dbReference type="Gene3D" id="2.60.40.10">
    <property type="entry name" value="Immunoglobulins"/>
    <property type="match status" value="1"/>
</dbReference>
<name>A0A8C4QXQ0_EPTBU</name>
<dbReference type="InterPro" id="IPR003961">
    <property type="entry name" value="FN3_dom"/>
</dbReference>
<dbReference type="PANTHER" id="PTHR23197:SF11">
    <property type="entry name" value="RE03558P"/>
    <property type="match status" value="1"/>
</dbReference>
<dbReference type="Ensembl" id="ENSEBUT00000021405.1">
    <property type="protein sequence ID" value="ENSEBUP00000020829.1"/>
    <property type="gene ID" value="ENSEBUG00000012868.1"/>
</dbReference>
<dbReference type="InterPro" id="IPR036116">
    <property type="entry name" value="FN3_sf"/>
</dbReference>
<accession>A0A8C4QXQ0</accession>
<feature type="signal peptide" evidence="1">
    <location>
        <begin position="1"/>
        <end position="21"/>
    </location>
</feature>
<organism evidence="3 4">
    <name type="scientific">Eptatretus burgeri</name>
    <name type="common">Inshore hagfish</name>
    <dbReference type="NCBI Taxonomy" id="7764"/>
    <lineage>
        <taxon>Eukaryota</taxon>
        <taxon>Metazoa</taxon>
        <taxon>Chordata</taxon>
        <taxon>Craniata</taxon>
        <taxon>Vertebrata</taxon>
        <taxon>Cyclostomata</taxon>
        <taxon>Myxini</taxon>
        <taxon>Myxiniformes</taxon>
        <taxon>Myxinidae</taxon>
        <taxon>Eptatretinae</taxon>
        <taxon>Eptatretus</taxon>
    </lineage>
</organism>
<keyword evidence="1" id="KW-0732">Signal</keyword>
<dbReference type="InterPro" id="IPR013783">
    <property type="entry name" value="Ig-like_fold"/>
</dbReference>
<dbReference type="GeneTree" id="ENSGT00530000063558"/>
<sequence>MMDFPHVHTCLFLLLIAIVKAQPGYGQHLTLRFGAGGMRHLPQRNADALQSLSGQRNDLHTLRHALSQKNLHPLYVWSLKRPRVLQRSMSLQDSSKVGFLSEAERFAAPSRVNFRFVSPTAVLIRWIDPVYEAGIREFNGMARVYMVRYREQWRSGAWLYRTAPSPRILVSHLRPSTMYEFSSRVAEGERSGAWCDSIVHRTPTLPGEEGEREEKTTALPLSPPLYTIQSPLPTEPHSVPELLQSTEEPGSGDLMPDMHADELNAIVEELDEESEEESRNKVTRKATWKNNPSPSSIFADLWRVDIINRVLLTPDGNVVYDKQGYPLRLCLSADNEAILTDTGIPVLNSSGDLIYGTVKRKKKSGGRV</sequence>
<feature type="domain" description="Fibronectin type-III" evidence="2">
    <location>
        <begin position="108"/>
        <end position="207"/>
    </location>
</feature>
<dbReference type="PROSITE" id="PS50853">
    <property type="entry name" value="FN3"/>
    <property type="match status" value="1"/>
</dbReference>
<proteinExistence type="predicted"/>
<evidence type="ECO:0000313" key="3">
    <source>
        <dbReference type="Ensembl" id="ENSEBUP00000020829.1"/>
    </source>
</evidence>
<dbReference type="AlphaFoldDB" id="A0A8C4QXQ0"/>
<feature type="chain" id="PRO_5034251871" description="Fibronectin type-III domain-containing protein" evidence="1">
    <location>
        <begin position="22"/>
        <end position="368"/>
    </location>
</feature>
<dbReference type="PANTHER" id="PTHR23197">
    <property type="entry name" value="TARSH-RELATED FIBRONECTIN DOMAIN-CONTAINING"/>
    <property type="match status" value="1"/>
</dbReference>
<evidence type="ECO:0000313" key="4">
    <source>
        <dbReference type="Proteomes" id="UP000694388"/>
    </source>
</evidence>
<evidence type="ECO:0000259" key="2">
    <source>
        <dbReference type="PROSITE" id="PS50853"/>
    </source>
</evidence>
<keyword evidence="4" id="KW-1185">Reference proteome</keyword>
<dbReference type="SUPFAM" id="SSF49265">
    <property type="entry name" value="Fibronectin type III"/>
    <property type="match status" value="1"/>
</dbReference>
<dbReference type="Proteomes" id="UP000694388">
    <property type="component" value="Unplaced"/>
</dbReference>
<reference evidence="3" key="1">
    <citation type="submission" date="2025-08" db="UniProtKB">
        <authorList>
            <consortium name="Ensembl"/>
        </authorList>
    </citation>
    <scope>IDENTIFICATION</scope>
</reference>
<reference evidence="3" key="2">
    <citation type="submission" date="2025-09" db="UniProtKB">
        <authorList>
            <consortium name="Ensembl"/>
        </authorList>
    </citation>
    <scope>IDENTIFICATION</scope>
</reference>
<evidence type="ECO:0000256" key="1">
    <source>
        <dbReference type="SAM" id="SignalP"/>
    </source>
</evidence>